<evidence type="ECO:0000256" key="1">
    <source>
        <dbReference type="SAM" id="SignalP"/>
    </source>
</evidence>
<name>A0A1I1MAQ5_9FLAO</name>
<dbReference type="Proteomes" id="UP000199439">
    <property type="component" value="Unassembled WGS sequence"/>
</dbReference>
<dbReference type="AlphaFoldDB" id="A0A1I1MAQ5"/>
<dbReference type="RefSeq" id="WP_092847779.1">
    <property type="nucleotide sequence ID" value="NZ_FOMI01000001.1"/>
</dbReference>
<dbReference type="OrthoDB" id="851990at2"/>
<dbReference type="GO" id="GO:0016787">
    <property type="term" value="F:hydrolase activity"/>
    <property type="evidence" value="ECO:0007669"/>
    <property type="project" value="UniProtKB-KW"/>
</dbReference>
<dbReference type="Gene3D" id="2.40.128.220">
    <property type="match status" value="1"/>
</dbReference>
<dbReference type="InterPro" id="IPR024404">
    <property type="entry name" value="Lipid-bd_put"/>
</dbReference>
<dbReference type="Pfam" id="PF12888">
    <property type="entry name" value="Lipid_bd"/>
    <property type="match status" value="1"/>
</dbReference>
<accession>A0A1I1MAQ5</accession>
<feature type="signal peptide" evidence="1">
    <location>
        <begin position="1"/>
        <end position="25"/>
    </location>
</feature>
<feature type="chain" id="PRO_5011652424" evidence="1">
    <location>
        <begin position="26"/>
        <end position="175"/>
    </location>
</feature>
<dbReference type="STRING" id="870482.SAMN04487987_101140"/>
<dbReference type="EMBL" id="FOMI01000001">
    <property type="protein sequence ID" value="SFC82469.1"/>
    <property type="molecule type" value="Genomic_DNA"/>
</dbReference>
<evidence type="ECO:0000313" key="3">
    <source>
        <dbReference type="Proteomes" id="UP000199439"/>
    </source>
</evidence>
<keyword evidence="1" id="KW-0732">Signal</keyword>
<sequence>MKHNIILKKLSYLFFSIVMMASFTACEGVESEPDASDIVIEEVTGSWYIIGLETDGETPAFAGDYVLYDIYNSSENNFDFWIDDHNTFFQLKSKGTVDLSSLTFSSEANTAELYTGETVTISNGQITKDSFTTASNTVVDAIYFEAEFSWDPGTVYIFKGHKRTGFVGDDNPHYE</sequence>
<protein>
    <submittedName>
        <fullName evidence="2">Lipid-binding putative hydrolase</fullName>
    </submittedName>
</protein>
<organism evidence="2 3">
    <name type="scientific">Algibacter pectinivorans</name>
    <dbReference type="NCBI Taxonomy" id="870482"/>
    <lineage>
        <taxon>Bacteria</taxon>
        <taxon>Pseudomonadati</taxon>
        <taxon>Bacteroidota</taxon>
        <taxon>Flavobacteriia</taxon>
        <taxon>Flavobacteriales</taxon>
        <taxon>Flavobacteriaceae</taxon>
        <taxon>Algibacter</taxon>
    </lineage>
</organism>
<evidence type="ECO:0000313" key="2">
    <source>
        <dbReference type="EMBL" id="SFC82469.1"/>
    </source>
</evidence>
<dbReference type="InterPro" id="IPR038668">
    <property type="entry name" value="Lipid-bd_sf"/>
</dbReference>
<proteinExistence type="predicted"/>
<reference evidence="3" key="1">
    <citation type="submission" date="2016-10" db="EMBL/GenBank/DDBJ databases">
        <authorList>
            <person name="Varghese N."/>
            <person name="Submissions S."/>
        </authorList>
    </citation>
    <scope>NUCLEOTIDE SEQUENCE [LARGE SCALE GENOMIC DNA]</scope>
    <source>
        <strain evidence="3">DSM 25730</strain>
    </source>
</reference>
<dbReference type="PROSITE" id="PS51257">
    <property type="entry name" value="PROKAR_LIPOPROTEIN"/>
    <property type="match status" value="1"/>
</dbReference>
<gene>
    <name evidence="2" type="ORF">SAMN04487987_101140</name>
</gene>
<keyword evidence="2" id="KW-0378">Hydrolase</keyword>
<keyword evidence="3" id="KW-1185">Reference proteome</keyword>